<feature type="domain" description="AFP-like" evidence="1">
    <location>
        <begin position="310"/>
        <end position="364"/>
    </location>
</feature>
<dbReference type="PANTHER" id="PTHR42966">
    <property type="entry name" value="N-ACETYLNEURAMINATE SYNTHASE"/>
    <property type="match status" value="1"/>
</dbReference>
<dbReference type="GO" id="GO:0047444">
    <property type="term" value="F:N-acylneuraminate-9-phosphate synthase activity"/>
    <property type="evidence" value="ECO:0007669"/>
    <property type="project" value="TreeGrafter"/>
</dbReference>
<dbReference type="AlphaFoldDB" id="A0A3D9HX72"/>
<dbReference type="SUPFAM" id="SSF51569">
    <property type="entry name" value="Aldolase"/>
    <property type="match status" value="1"/>
</dbReference>
<dbReference type="PANTHER" id="PTHR42966:SF1">
    <property type="entry name" value="SIALIC ACID SYNTHASE"/>
    <property type="match status" value="1"/>
</dbReference>
<name>A0A3D9HX72_9PROT</name>
<dbReference type="InterPro" id="IPR051690">
    <property type="entry name" value="PseI-like"/>
</dbReference>
<dbReference type="PROSITE" id="PS50844">
    <property type="entry name" value="AFP_LIKE"/>
    <property type="match status" value="1"/>
</dbReference>
<sequence length="364" mass="38948">MSELRIIAEAGVNHDGDVKKALALVDTALTAKADYIKFQLFDPGQLTSAQAPLAPYQQAYGAEKGTYGHGQQEMLRALSLTRDEVLEVKAYCDSLGIAFTATPFDLGNLAFLDRELDPPFIKIGSGDLTNAPLLHAAARTGREVILSTGMGMPDEVALALGVLAHGYLTSEIPAAATDFKALRATADAQQILFEKVTLLHCTTAYPTPMAEVNLRALETLRDQFGLPVGYSDHTLGADAAVAAVALGARVIEKHFTLDKGAAGPDHSASLEPVELTDFVERLHAMVRAMGTGEKKPSVGELENVTAARRSLVAATSIKPGDVFTEENLTVKRPSGGLSPALYWHILGRKATKLYLPDQMIEENI</sequence>
<dbReference type="Proteomes" id="UP000256845">
    <property type="component" value="Unassembled WGS sequence"/>
</dbReference>
<protein>
    <submittedName>
        <fullName evidence="2">N-acetylneuraminate synthase</fullName>
    </submittedName>
</protein>
<dbReference type="InterPro" id="IPR057736">
    <property type="entry name" value="SAF_PseI/NeuA/NeuB"/>
</dbReference>
<reference evidence="2 3" key="1">
    <citation type="submission" date="2018-07" db="EMBL/GenBank/DDBJ databases">
        <title>Genomic Encyclopedia of Type Strains, Phase III (KMG-III): the genomes of soil and plant-associated and newly described type strains.</title>
        <authorList>
            <person name="Whitman W."/>
        </authorList>
    </citation>
    <scope>NUCLEOTIDE SEQUENCE [LARGE SCALE GENOMIC DNA]</scope>
    <source>
        <strain evidence="2 3">CECT 8488</strain>
    </source>
</reference>
<evidence type="ECO:0000313" key="2">
    <source>
        <dbReference type="EMBL" id="RED54103.1"/>
    </source>
</evidence>
<dbReference type="GO" id="GO:0016051">
    <property type="term" value="P:carbohydrate biosynthetic process"/>
    <property type="evidence" value="ECO:0007669"/>
    <property type="project" value="InterPro"/>
</dbReference>
<dbReference type="Gene3D" id="3.90.1210.10">
    <property type="entry name" value="Antifreeze-like/N-acetylneuraminic acid synthase C-terminal domain"/>
    <property type="match status" value="1"/>
</dbReference>
<dbReference type="InterPro" id="IPR013974">
    <property type="entry name" value="SAF"/>
</dbReference>
<dbReference type="Pfam" id="PF03102">
    <property type="entry name" value="NeuB"/>
    <property type="match status" value="1"/>
</dbReference>
<evidence type="ECO:0000313" key="3">
    <source>
        <dbReference type="Proteomes" id="UP000256845"/>
    </source>
</evidence>
<dbReference type="InterPro" id="IPR036732">
    <property type="entry name" value="AFP_Neu5c_C_sf"/>
</dbReference>
<keyword evidence="3" id="KW-1185">Reference proteome</keyword>
<dbReference type="RefSeq" id="WP_115935528.1">
    <property type="nucleotide sequence ID" value="NZ_QRDW01000001.1"/>
</dbReference>
<comment type="caution">
    <text evidence="2">The sequence shown here is derived from an EMBL/GenBank/DDBJ whole genome shotgun (WGS) entry which is preliminary data.</text>
</comment>
<gene>
    <name evidence="2" type="ORF">DFP90_101906</name>
</gene>
<accession>A0A3D9HX72</accession>
<dbReference type="Pfam" id="PF08666">
    <property type="entry name" value="SAF"/>
    <property type="match status" value="1"/>
</dbReference>
<dbReference type="EMBL" id="QRDW01000001">
    <property type="protein sequence ID" value="RED54103.1"/>
    <property type="molecule type" value="Genomic_DNA"/>
</dbReference>
<dbReference type="InterPro" id="IPR013785">
    <property type="entry name" value="Aldolase_TIM"/>
</dbReference>
<proteinExistence type="predicted"/>
<dbReference type="SUPFAM" id="SSF51269">
    <property type="entry name" value="AFP III-like domain"/>
    <property type="match status" value="1"/>
</dbReference>
<dbReference type="Gene3D" id="3.20.20.70">
    <property type="entry name" value="Aldolase class I"/>
    <property type="match status" value="1"/>
</dbReference>
<dbReference type="CDD" id="cd11615">
    <property type="entry name" value="SAF_NeuB_like"/>
    <property type="match status" value="1"/>
</dbReference>
<dbReference type="InterPro" id="IPR013132">
    <property type="entry name" value="PseI/NeuA/B-like_N"/>
</dbReference>
<dbReference type="OrthoDB" id="9781701at2"/>
<evidence type="ECO:0000259" key="1">
    <source>
        <dbReference type="PROSITE" id="PS50844"/>
    </source>
</evidence>
<dbReference type="InterPro" id="IPR006190">
    <property type="entry name" value="SAF_AFP_Neu5Ac"/>
</dbReference>
<organism evidence="2 3">
    <name type="scientific">Aestuariispira insulae</name>
    <dbReference type="NCBI Taxonomy" id="1461337"/>
    <lineage>
        <taxon>Bacteria</taxon>
        <taxon>Pseudomonadati</taxon>
        <taxon>Pseudomonadota</taxon>
        <taxon>Alphaproteobacteria</taxon>
        <taxon>Rhodospirillales</taxon>
        <taxon>Kiloniellaceae</taxon>
        <taxon>Aestuariispira</taxon>
    </lineage>
</organism>